<sequence>MPAAPGDIAAWAALAAALLALLSASAQVAQQYAATAQNMRKCERSVWGPMPGHAGRRVWVWRQLRFRIVYDMPNLFLPAEYWQSPGNMRQFEEHRITTLPAPFDLRPKRGRGRRSKAVEEHVAIPTTRSEACWVSFSRQLSQVCPSAFRVGLLAGDVDRLPADLPVVPMQVSLRDMIAFGLLTGLSLQAASWDHIEMSGPSGFLKSSSHPFLGHLVHFTCLSNTLRSTLLNGDISKSWLRRLEGVASVAGQEFDSSKRQYYISLGLRWRTTRVRAPFKPPAVSPSDPDEDDEQQVEDGSEEEEEEIMLQFVDIAGDEHPVPVSKCETWDQLIALLERENIAKAPFVIRGVDDKLIIPRSWRTLHRVLCQGDLKIKLKISQGDYALLAPRQPALKVTPTGSGSSGLGEQQAVELGPMSTAQPGASDETVSMMVKRRQPRKKKKKKKASKGGRKVLALTASAHDEEHGDRQTSTPSSSRRSSSSEGSSTTSLSDRRKQISRLGHVRNSSGSDETHGSISGSPDSSRERAASFIRPSPDSDNTDDDDDDRGSFVRMRPQFEYDTEAYWRDKMGSAYVNMTTRTYTPAPPVLSFFWASQIDVELGPWATPWSHGLHAAARSALPMLVQVALAGLSLTLGQTKQASSGRGDGMSPPLGGQQVVYGQLPDHGVLGLDDLWTRLRGGGRTWPPYAINARGGVTDVDTTLLVPFPLFGEDVHLPPLTLSQALREEASLSAAMSYSSRKRMRKGSGDLSRARTLEVASIDLWLSRAAMTRAIREGGVGGMNMTSIAPALVEELWLDFANRIVRTYHDRWSRDGGDSAVRQLAVDMTEEMALTVSTPCERCFVWVAFLRAVKVMQCIDEGPRTQGALGIFREDIPVYLV</sequence>
<name>A0AA39GAU4_SARSR</name>
<organism evidence="3 4">
    <name type="scientific">Sarocladium strictum</name>
    <name type="common">Black bundle disease fungus</name>
    <name type="synonym">Acremonium strictum</name>
    <dbReference type="NCBI Taxonomy" id="5046"/>
    <lineage>
        <taxon>Eukaryota</taxon>
        <taxon>Fungi</taxon>
        <taxon>Dikarya</taxon>
        <taxon>Ascomycota</taxon>
        <taxon>Pezizomycotina</taxon>
        <taxon>Sordariomycetes</taxon>
        <taxon>Hypocreomycetidae</taxon>
        <taxon>Hypocreales</taxon>
        <taxon>Sarocladiaceae</taxon>
        <taxon>Sarocladium</taxon>
    </lineage>
</organism>
<dbReference type="Proteomes" id="UP001175261">
    <property type="component" value="Unassembled WGS sequence"/>
</dbReference>
<dbReference type="EMBL" id="JAPDFR010000009">
    <property type="protein sequence ID" value="KAK0383139.1"/>
    <property type="molecule type" value="Genomic_DNA"/>
</dbReference>
<feature type="chain" id="PRO_5041362749" evidence="2">
    <location>
        <begin position="27"/>
        <end position="879"/>
    </location>
</feature>
<evidence type="ECO:0000313" key="3">
    <source>
        <dbReference type="EMBL" id="KAK0383139.1"/>
    </source>
</evidence>
<evidence type="ECO:0000256" key="2">
    <source>
        <dbReference type="SAM" id="SignalP"/>
    </source>
</evidence>
<feature type="signal peptide" evidence="2">
    <location>
        <begin position="1"/>
        <end position="26"/>
    </location>
</feature>
<gene>
    <name evidence="3" type="ORF">NLU13_9052</name>
</gene>
<proteinExistence type="predicted"/>
<keyword evidence="4" id="KW-1185">Reference proteome</keyword>
<feature type="region of interest" description="Disordered" evidence="1">
    <location>
        <begin position="413"/>
        <end position="553"/>
    </location>
</feature>
<evidence type="ECO:0000256" key="1">
    <source>
        <dbReference type="SAM" id="MobiDB-lite"/>
    </source>
</evidence>
<feature type="compositionally biased region" description="Polar residues" evidence="1">
    <location>
        <begin position="504"/>
        <end position="521"/>
    </location>
</feature>
<evidence type="ECO:0000313" key="4">
    <source>
        <dbReference type="Proteomes" id="UP001175261"/>
    </source>
</evidence>
<feature type="compositionally biased region" description="Low complexity" evidence="1">
    <location>
        <begin position="469"/>
        <end position="490"/>
    </location>
</feature>
<feature type="region of interest" description="Disordered" evidence="1">
    <location>
        <begin position="277"/>
        <end position="301"/>
    </location>
</feature>
<protein>
    <submittedName>
        <fullName evidence="3">Uncharacterized protein</fullName>
    </submittedName>
</protein>
<accession>A0AA39GAU4</accession>
<feature type="compositionally biased region" description="Basic residues" evidence="1">
    <location>
        <begin position="432"/>
        <end position="451"/>
    </location>
</feature>
<dbReference type="AlphaFoldDB" id="A0AA39GAU4"/>
<comment type="caution">
    <text evidence="3">The sequence shown here is derived from an EMBL/GenBank/DDBJ whole genome shotgun (WGS) entry which is preliminary data.</text>
</comment>
<keyword evidence="2" id="KW-0732">Signal</keyword>
<reference evidence="3" key="1">
    <citation type="submission" date="2022-10" db="EMBL/GenBank/DDBJ databases">
        <title>Determination and structural analysis of whole genome sequence of Sarocladium strictum F4-1.</title>
        <authorList>
            <person name="Hu L."/>
            <person name="Jiang Y."/>
        </authorList>
    </citation>
    <scope>NUCLEOTIDE SEQUENCE</scope>
    <source>
        <strain evidence="3">F4-1</strain>
    </source>
</reference>
<feature type="compositionally biased region" description="Acidic residues" evidence="1">
    <location>
        <begin position="286"/>
        <end position="301"/>
    </location>
</feature>